<evidence type="ECO:0000256" key="1">
    <source>
        <dbReference type="SAM" id="MobiDB-lite"/>
    </source>
</evidence>
<feature type="domain" description="Phage terminase large subunit GpA ATPase" evidence="2">
    <location>
        <begin position="38"/>
        <end position="278"/>
    </location>
</feature>
<dbReference type="InterPro" id="IPR008866">
    <property type="entry name" value="Phage_lambda_GpA-like"/>
</dbReference>
<reference evidence="4 5" key="1">
    <citation type="submission" date="2014-03" db="EMBL/GenBank/DDBJ databases">
        <title>Genome of Paenirhodobacter enshiensis DW2-9.</title>
        <authorList>
            <person name="Wang D."/>
            <person name="Wang G."/>
        </authorList>
    </citation>
    <scope>NUCLEOTIDE SEQUENCE [LARGE SCALE GENOMIC DNA]</scope>
    <source>
        <strain evidence="4 5">DW2-9</strain>
    </source>
</reference>
<dbReference type="STRING" id="1105367.CG50_14870"/>
<evidence type="ECO:0000313" key="4">
    <source>
        <dbReference type="EMBL" id="KFI28170.1"/>
    </source>
</evidence>
<keyword evidence="5" id="KW-1185">Reference proteome</keyword>
<dbReference type="HAMAP" id="MF_04144">
    <property type="entry name" value="TERL_LAMBDA"/>
    <property type="match status" value="1"/>
</dbReference>
<dbReference type="RefSeq" id="WP_036636218.1">
    <property type="nucleotide sequence ID" value="NZ_JFZB01000007.1"/>
</dbReference>
<dbReference type="InterPro" id="IPR027417">
    <property type="entry name" value="P-loop_NTPase"/>
</dbReference>
<name>A0A086Y1M0_9RHOB</name>
<dbReference type="Gene3D" id="3.40.50.300">
    <property type="entry name" value="P-loop containing nucleotide triphosphate hydrolases"/>
    <property type="match status" value="1"/>
</dbReference>
<dbReference type="InterPro" id="IPR046454">
    <property type="entry name" value="GpA_endonuclease"/>
</dbReference>
<feature type="region of interest" description="Disordered" evidence="1">
    <location>
        <begin position="569"/>
        <end position="594"/>
    </location>
</feature>
<accession>A0A086Y1M0</accession>
<dbReference type="Pfam" id="PF20454">
    <property type="entry name" value="GpA_nuclease"/>
    <property type="match status" value="1"/>
</dbReference>
<comment type="caution">
    <text evidence="4">The sequence shown here is derived from an EMBL/GenBank/DDBJ whole genome shotgun (WGS) entry which is preliminary data.</text>
</comment>
<dbReference type="AlphaFoldDB" id="A0A086Y1M0"/>
<gene>
    <name evidence="4" type="ORF">CG50_14870</name>
</gene>
<evidence type="ECO:0000313" key="5">
    <source>
        <dbReference type="Proteomes" id="UP000028824"/>
    </source>
</evidence>
<feature type="domain" description="Terminase large subunit GpA endonuclease" evidence="3">
    <location>
        <begin position="288"/>
        <end position="563"/>
    </location>
</feature>
<dbReference type="GO" id="GO:0005524">
    <property type="term" value="F:ATP binding"/>
    <property type="evidence" value="ECO:0007669"/>
    <property type="project" value="InterPro"/>
</dbReference>
<dbReference type="Proteomes" id="UP000028824">
    <property type="component" value="Unassembled WGS sequence"/>
</dbReference>
<dbReference type="InterPro" id="IPR046453">
    <property type="entry name" value="GpA_ATPase"/>
</dbReference>
<dbReference type="EMBL" id="JFZB01000007">
    <property type="protein sequence ID" value="KFI28170.1"/>
    <property type="molecule type" value="Genomic_DNA"/>
</dbReference>
<organism evidence="4 5">
    <name type="scientific">Paenirhodobacter enshiensis</name>
    <dbReference type="NCBI Taxonomy" id="1105367"/>
    <lineage>
        <taxon>Bacteria</taxon>
        <taxon>Pseudomonadati</taxon>
        <taxon>Pseudomonadota</taxon>
        <taxon>Alphaproteobacteria</taxon>
        <taxon>Rhodobacterales</taxon>
        <taxon>Rhodobacter group</taxon>
        <taxon>Paenirhodobacter</taxon>
    </lineage>
</organism>
<sequence>MPTIEQLCAEALTALMPPPRLRLSDWIEREVRLPEGVSSQPGPVRLWPFQREIADAIGDPLIERVTLVKPVRVGFTTLLTSAVASFVANDPAPILCLLPAESDCRDYVVSDIEPIFSASPAVAQALSGELDEAGRNTLLSRRFPGGSLKVVAAKAPRNLRRHNVRMLLMDEVDGMAPTAEGSPILLAERRTLSFPDRKIVLGSTPVHEETSHVLRSYAQSDQRIFEVPCPACGVFEEIAWNHITWPEGQPELARWRCPNCATEVDERHKPRMIAEGRWRATRPEVRGHAGFRMNALISLHANAAWGKLAAEFVAAKDDPTTLQTFVNTILGQGWRSEGDELDENSLSARAEDFGLEAVPAEVLALTLGCDVQHDRLELTYVGWTEAGAMIVLGHRVIWGAFDAEETWAELDTLLRERFAHALGGKIGIDATAIDAGDGTSMHRVTGFCRPRTARKVFAIKGAPGNRPVIERAGSTTKTGARLWIVGVDTVKTQLFARLPRAGLVRFSNSLAPVWYEQLASERAVVRYSRGQPVRNFERIPGRRAEALDCTVYAFAARQMVNINPEARREDLARAEPKPAAARGPVLQSSWMHRR</sequence>
<protein>
    <submittedName>
        <fullName evidence="4">Terminase</fullName>
    </submittedName>
</protein>
<dbReference type="OrthoDB" id="5181253at2"/>
<evidence type="ECO:0000259" key="2">
    <source>
        <dbReference type="Pfam" id="PF05876"/>
    </source>
</evidence>
<dbReference type="GO" id="GO:0016887">
    <property type="term" value="F:ATP hydrolysis activity"/>
    <property type="evidence" value="ECO:0007669"/>
    <property type="project" value="InterPro"/>
</dbReference>
<dbReference type="GO" id="GO:0004519">
    <property type="term" value="F:endonuclease activity"/>
    <property type="evidence" value="ECO:0007669"/>
    <property type="project" value="InterPro"/>
</dbReference>
<dbReference type="Pfam" id="PF05876">
    <property type="entry name" value="GpA_ATPase"/>
    <property type="match status" value="1"/>
</dbReference>
<proteinExistence type="inferred from homology"/>
<dbReference type="eggNOG" id="COG5525">
    <property type="taxonomic scope" value="Bacteria"/>
</dbReference>
<evidence type="ECO:0000259" key="3">
    <source>
        <dbReference type="Pfam" id="PF20454"/>
    </source>
</evidence>